<reference evidence="1" key="1">
    <citation type="submission" date="2022-10" db="EMBL/GenBank/DDBJ databases">
        <title>Culturing micro-colonial fungi from biological soil crusts in the Mojave desert and describing Neophaeococcomyces mojavensis, and introducing the new genera and species Taxawa tesnikishii.</title>
        <authorList>
            <person name="Kurbessoian T."/>
            <person name="Stajich J.E."/>
        </authorList>
    </citation>
    <scope>NUCLEOTIDE SEQUENCE</scope>
    <source>
        <strain evidence="1">JES_112</strain>
    </source>
</reference>
<evidence type="ECO:0000313" key="1">
    <source>
        <dbReference type="EMBL" id="KAJ9655381.1"/>
    </source>
</evidence>
<organism evidence="1 2">
    <name type="scientific">Neophaeococcomyces mojaviensis</name>
    <dbReference type="NCBI Taxonomy" id="3383035"/>
    <lineage>
        <taxon>Eukaryota</taxon>
        <taxon>Fungi</taxon>
        <taxon>Dikarya</taxon>
        <taxon>Ascomycota</taxon>
        <taxon>Pezizomycotina</taxon>
        <taxon>Eurotiomycetes</taxon>
        <taxon>Chaetothyriomycetidae</taxon>
        <taxon>Chaetothyriales</taxon>
        <taxon>Chaetothyriales incertae sedis</taxon>
        <taxon>Neophaeococcomyces</taxon>
    </lineage>
</organism>
<proteinExistence type="predicted"/>
<name>A0ACC3A5B8_9EURO</name>
<accession>A0ACC3A5B8</accession>
<dbReference type="EMBL" id="JAPDRQ010000098">
    <property type="protein sequence ID" value="KAJ9655381.1"/>
    <property type="molecule type" value="Genomic_DNA"/>
</dbReference>
<dbReference type="Proteomes" id="UP001172386">
    <property type="component" value="Unassembled WGS sequence"/>
</dbReference>
<gene>
    <name evidence="1" type="ORF">H2198_005755</name>
</gene>
<keyword evidence="2" id="KW-1185">Reference proteome</keyword>
<sequence>MDMCGGLISKESTLIPINEWMSGGSFDADKYIFRSSKVFEVHAQYSCYLVAKVLDFLVTTGEAQEPSLKSPGRQQQSYSSKWCEIYACLDDWYKYRPPELQAVLSHNAGSISAGSRSPFPTVLFSNGAAIAGNQLYHTAALLMLQRIPPKVPRKSRSFLWHARQICAIAMSNEHHGSWTNSIQPLWLAGQVMSHPDEHQAIIEIYQRIEKETGWGATWRADDLKEYWGDPDD</sequence>
<comment type="caution">
    <text evidence="1">The sequence shown here is derived from an EMBL/GenBank/DDBJ whole genome shotgun (WGS) entry which is preliminary data.</text>
</comment>
<evidence type="ECO:0000313" key="2">
    <source>
        <dbReference type="Proteomes" id="UP001172386"/>
    </source>
</evidence>
<protein>
    <submittedName>
        <fullName evidence="1">Uncharacterized protein</fullName>
    </submittedName>
</protein>